<feature type="domain" description="Protein kinase" evidence="5">
    <location>
        <begin position="1"/>
        <end position="121"/>
    </location>
</feature>
<dbReference type="AlphaFoldDB" id="A0A151T661"/>
<dbReference type="PANTHER" id="PTHR47985:SF44">
    <property type="entry name" value="SERINE_THREONINE-PROTEIN KINASE PBS1"/>
    <property type="match status" value="1"/>
</dbReference>
<sequence length="121" mass="13676">MDWSADLTPDKEPLDWNTRMKIAAGAAKGLEYLQNKVNPPVNIYGDFKSSSILLDEGYHPKLSDFRNYGYCAPEHAMIGQLTLRSDIYSFGVVFLELITGRKAIDNIRSHGEQNLVTWVIL</sequence>
<name>A0A151T661_CAJCA</name>
<gene>
    <name evidence="6" type="ORF">KK1_017052</name>
</gene>
<keyword evidence="6" id="KW-0418">Kinase</keyword>
<accession>A0A151T661</accession>
<comment type="subcellular location">
    <subcellularLocation>
        <location evidence="1">Cell membrane</location>
        <topology evidence="1">Lipid-anchor</topology>
    </subcellularLocation>
</comment>
<keyword evidence="6" id="KW-0808">Transferase</keyword>
<keyword evidence="4" id="KW-0449">Lipoprotein</keyword>
<protein>
    <submittedName>
        <fullName evidence="6">Serine/threonine-protein kinase PBS1</fullName>
    </submittedName>
</protein>
<dbReference type="SUPFAM" id="SSF56112">
    <property type="entry name" value="Protein kinase-like (PK-like)"/>
    <property type="match status" value="1"/>
</dbReference>
<dbReference type="Gramene" id="C.cajan_16567.t">
    <property type="protein sequence ID" value="C.cajan_16567.t"/>
    <property type="gene ID" value="C.cajan_16567"/>
</dbReference>
<evidence type="ECO:0000256" key="1">
    <source>
        <dbReference type="ARBA" id="ARBA00004193"/>
    </source>
</evidence>
<evidence type="ECO:0000313" key="7">
    <source>
        <dbReference type="Proteomes" id="UP000075243"/>
    </source>
</evidence>
<dbReference type="GO" id="GO:0005524">
    <property type="term" value="F:ATP binding"/>
    <property type="evidence" value="ECO:0007669"/>
    <property type="project" value="InterPro"/>
</dbReference>
<evidence type="ECO:0000259" key="5">
    <source>
        <dbReference type="PROSITE" id="PS50011"/>
    </source>
</evidence>
<evidence type="ECO:0000256" key="4">
    <source>
        <dbReference type="ARBA" id="ARBA00023288"/>
    </source>
</evidence>
<evidence type="ECO:0000313" key="6">
    <source>
        <dbReference type="EMBL" id="KYP62515.1"/>
    </source>
</evidence>
<dbReference type="Gene3D" id="1.10.510.10">
    <property type="entry name" value="Transferase(Phosphotransferase) domain 1"/>
    <property type="match status" value="2"/>
</dbReference>
<evidence type="ECO:0000256" key="3">
    <source>
        <dbReference type="ARBA" id="ARBA00023136"/>
    </source>
</evidence>
<keyword evidence="7" id="KW-1185">Reference proteome</keyword>
<dbReference type="PANTHER" id="PTHR47985">
    <property type="entry name" value="OS07G0668900 PROTEIN"/>
    <property type="match status" value="1"/>
</dbReference>
<dbReference type="GO" id="GO:0005886">
    <property type="term" value="C:plasma membrane"/>
    <property type="evidence" value="ECO:0007669"/>
    <property type="project" value="UniProtKB-SubCell"/>
</dbReference>
<dbReference type="STRING" id="3821.A0A151T661"/>
<dbReference type="InterPro" id="IPR011009">
    <property type="entry name" value="Kinase-like_dom_sf"/>
</dbReference>
<proteinExistence type="predicted"/>
<dbReference type="PROSITE" id="PS50011">
    <property type="entry name" value="PROTEIN_KINASE_DOM"/>
    <property type="match status" value="1"/>
</dbReference>
<keyword evidence="3" id="KW-0472">Membrane</keyword>
<dbReference type="InterPro" id="IPR001245">
    <property type="entry name" value="Ser-Thr/Tyr_kinase_cat_dom"/>
</dbReference>
<organism evidence="6 7">
    <name type="scientific">Cajanus cajan</name>
    <name type="common">Pigeon pea</name>
    <name type="synonym">Cajanus indicus</name>
    <dbReference type="NCBI Taxonomy" id="3821"/>
    <lineage>
        <taxon>Eukaryota</taxon>
        <taxon>Viridiplantae</taxon>
        <taxon>Streptophyta</taxon>
        <taxon>Embryophyta</taxon>
        <taxon>Tracheophyta</taxon>
        <taxon>Spermatophyta</taxon>
        <taxon>Magnoliopsida</taxon>
        <taxon>eudicotyledons</taxon>
        <taxon>Gunneridae</taxon>
        <taxon>Pentapetalae</taxon>
        <taxon>rosids</taxon>
        <taxon>fabids</taxon>
        <taxon>Fabales</taxon>
        <taxon>Fabaceae</taxon>
        <taxon>Papilionoideae</taxon>
        <taxon>50 kb inversion clade</taxon>
        <taxon>NPAAA clade</taxon>
        <taxon>indigoferoid/millettioid clade</taxon>
        <taxon>Phaseoleae</taxon>
        <taxon>Cajanus</taxon>
    </lineage>
</organism>
<reference evidence="6 7" key="1">
    <citation type="journal article" date="2012" name="Nat. Biotechnol.">
        <title>Draft genome sequence of pigeonpea (Cajanus cajan), an orphan legume crop of resource-poor farmers.</title>
        <authorList>
            <person name="Varshney R.K."/>
            <person name="Chen W."/>
            <person name="Li Y."/>
            <person name="Bharti A.K."/>
            <person name="Saxena R.K."/>
            <person name="Schlueter J.A."/>
            <person name="Donoghue M.T."/>
            <person name="Azam S."/>
            <person name="Fan G."/>
            <person name="Whaley A.M."/>
            <person name="Farmer A.D."/>
            <person name="Sheridan J."/>
            <person name="Iwata A."/>
            <person name="Tuteja R."/>
            <person name="Penmetsa R.V."/>
            <person name="Wu W."/>
            <person name="Upadhyaya H.D."/>
            <person name="Yang S.P."/>
            <person name="Shah T."/>
            <person name="Saxena K.B."/>
            <person name="Michael T."/>
            <person name="McCombie W.R."/>
            <person name="Yang B."/>
            <person name="Zhang G."/>
            <person name="Yang H."/>
            <person name="Wang J."/>
            <person name="Spillane C."/>
            <person name="Cook D.R."/>
            <person name="May G.D."/>
            <person name="Xu X."/>
            <person name="Jackson S.A."/>
        </authorList>
    </citation>
    <scope>NUCLEOTIDE SEQUENCE [LARGE SCALE GENOMIC DNA]</scope>
    <source>
        <strain evidence="7">cv. Asha</strain>
    </source>
</reference>
<dbReference type="EMBL" id="CM003610">
    <property type="protein sequence ID" value="KYP62515.1"/>
    <property type="molecule type" value="Genomic_DNA"/>
</dbReference>
<dbReference type="Pfam" id="PF07714">
    <property type="entry name" value="PK_Tyr_Ser-Thr"/>
    <property type="match status" value="1"/>
</dbReference>
<keyword evidence="2" id="KW-0723">Serine/threonine-protein kinase</keyword>
<dbReference type="OMA" id="CAPEHAM"/>
<dbReference type="Proteomes" id="UP000075243">
    <property type="component" value="Chromosome 8"/>
</dbReference>
<evidence type="ECO:0000256" key="2">
    <source>
        <dbReference type="ARBA" id="ARBA00022527"/>
    </source>
</evidence>
<dbReference type="GO" id="GO:0004674">
    <property type="term" value="F:protein serine/threonine kinase activity"/>
    <property type="evidence" value="ECO:0007669"/>
    <property type="project" value="UniProtKB-KW"/>
</dbReference>
<dbReference type="InterPro" id="IPR000719">
    <property type="entry name" value="Prot_kinase_dom"/>
</dbReference>